<protein>
    <submittedName>
        <fullName evidence="2">Uncharacterized protein</fullName>
    </submittedName>
</protein>
<accession>A0A6M4PWU0</accession>
<sequence>MSGEPKPLTARQAEAAESGRRAAGYCGLEHPDGRAWCSRPPAHPGRRHVDHYNGRRTVGDATGIEWSE</sequence>
<dbReference type="AlphaFoldDB" id="A0A6M4PWU0"/>
<dbReference type="KEGG" id="sarg:HKX69_29990"/>
<dbReference type="Proteomes" id="UP000502641">
    <property type="component" value="Chromosome"/>
</dbReference>
<feature type="compositionally biased region" description="Low complexity" evidence="1">
    <location>
        <begin position="10"/>
        <end position="21"/>
    </location>
</feature>
<organism evidence="2 3">
    <name type="scientific">Streptomyces argyrophylli</name>
    <dbReference type="NCBI Taxonomy" id="2726118"/>
    <lineage>
        <taxon>Bacteria</taxon>
        <taxon>Bacillati</taxon>
        <taxon>Actinomycetota</taxon>
        <taxon>Actinomycetes</taxon>
        <taxon>Kitasatosporales</taxon>
        <taxon>Streptomycetaceae</taxon>
        <taxon>Streptomyces</taxon>
    </lineage>
</organism>
<evidence type="ECO:0000256" key="1">
    <source>
        <dbReference type="SAM" id="MobiDB-lite"/>
    </source>
</evidence>
<keyword evidence="3" id="KW-1185">Reference proteome</keyword>
<gene>
    <name evidence="2" type="ORF">HKX69_29990</name>
</gene>
<dbReference type="EMBL" id="CP053189">
    <property type="protein sequence ID" value="QJS13210.1"/>
    <property type="molecule type" value="Genomic_DNA"/>
</dbReference>
<proteinExistence type="predicted"/>
<reference evidence="2 3" key="1">
    <citation type="submission" date="2020-05" db="EMBL/GenBank/DDBJ databases">
        <authorList>
            <person name="Li K."/>
        </authorList>
    </citation>
    <scope>NUCLEOTIDE SEQUENCE [LARGE SCALE GENOMIC DNA]</scope>
    <source>
        <strain evidence="3">jing01</strain>
    </source>
</reference>
<evidence type="ECO:0000313" key="2">
    <source>
        <dbReference type="EMBL" id="QJS13210.1"/>
    </source>
</evidence>
<name>A0A6M4PWU0_9ACTN</name>
<feature type="region of interest" description="Disordered" evidence="1">
    <location>
        <begin position="1"/>
        <end position="21"/>
    </location>
</feature>
<dbReference type="RefSeq" id="WP_171158540.1">
    <property type="nucleotide sequence ID" value="NZ_CP053189.1"/>
</dbReference>
<evidence type="ECO:0000313" key="3">
    <source>
        <dbReference type="Proteomes" id="UP000502641"/>
    </source>
</evidence>